<evidence type="ECO:0000259" key="2">
    <source>
        <dbReference type="Pfam" id="PF07331"/>
    </source>
</evidence>
<organism evidence="3 4">
    <name type="scientific">Salipiger pallidus</name>
    <dbReference type="NCBI Taxonomy" id="1775170"/>
    <lineage>
        <taxon>Bacteria</taxon>
        <taxon>Pseudomonadati</taxon>
        <taxon>Pseudomonadota</taxon>
        <taxon>Alphaproteobacteria</taxon>
        <taxon>Rhodobacterales</taxon>
        <taxon>Roseobacteraceae</taxon>
        <taxon>Salipiger</taxon>
    </lineage>
</organism>
<feature type="transmembrane region" description="Helical" evidence="1">
    <location>
        <begin position="38"/>
        <end position="58"/>
    </location>
</feature>
<feature type="domain" description="DUF1468" evidence="2">
    <location>
        <begin position="12"/>
        <end position="141"/>
    </location>
</feature>
<keyword evidence="1" id="KW-0812">Transmembrane</keyword>
<proteinExistence type="predicted"/>
<accession>A0A8J3EHZ1</accession>
<dbReference type="InterPro" id="IPR009936">
    <property type="entry name" value="DUF1468"/>
</dbReference>
<comment type="caution">
    <text evidence="3">The sequence shown here is derived from an EMBL/GenBank/DDBJ whole genome shotgun (WGS) entry which is preliminary data.</text>
</comment>
<keyword evidence="1" id="KW-0472">Membrane</keyword>
<evidence type="ECO:0000313" key="3">
    <source>
        <dbReference type="EMBL" id="GGG83719.1"/>
    </source>
</evidence>
<feature type="transmembrane region" description="Helical" evidence="1">
    <location>
        <begin position="114"/>
        <end position="136"/>
    </location>
</feature>
<evidence type="ECO:0000256" key="1">
    <source>
        <dbReference type="SAM" id="Phobius"/>
    </source>
</evidence>
<dbReference type="AlphaFoldDB" id="A0A8J3EHZ1"/>
<dbReference type="RefSeq" id="WP_188791778.1">
    <property type="nucleotide sequence ID" value="NZ_BMJV01000009.1"/>
</dbReference>
<feature type="transmembrane region" description="Helical" evidence="1">
    <location>
        <begin position="78"/>
        <end position="102"/>
    </location>
</feature>
<dbReference type="EMBL" id="BMJV01000009">
    <property type="protein sequence ID" value="GGG83719.1"/>
    <property type="molecule type" value="Genomic_DNA"/>
</dbReference>
<evidence type="ECO:0000313" key="4">
    <source>
        <dbReference type="Proteomes" id="UP000617145"/>
    </source>
</evidence>
<sequence>MSRRHTELVAASLFGILFAVLLWNGLNYSNRSAYMPSAASGLGLLMCIAWAIGIFVTAQDEAAAPMVMQADVRRFLTIVCAGAAFVAGFLWVGLFTTTLIFVPALSYTFGYRNALVTSLTTVGFVVVLYIVFRALLAVPLPPERLLTMAGF</sequence>
<protein>
    <recommendedName>
        <fullName evidence="2">DUF1468 domain-containing protein</fullName>
    </recommendedName>
</protein>
<keyword evidence="4" id="KW-1185">Reference proteome</keyword>
<name>A0A8J3EHZ1_9RHOB</name>
<reference evidence="3" key="2">
    <citation type="submission" date="2020-09" db="EMBL/GenBank/DDBJ databases">
        <authorList>
            <person name="Sun Q."/>
            <person name="Zhou Y."/>
        </authorList>
    </citation>
    <scope>NUCLEOTIDE SEQUENCE</scope>
    <source>
        <strain evidence="3">CGMCC 1.15762</strain>
    </source>
</reference>
<dbReference type="Pfam" id="PF07331">
    <property type="entry name" value="TctB"/>
    <property type="match status" value="1"/>
</dbReference>
<dbReference type="Proteomes" id="UP000617145">
    <property type="component" value="Unassembled WGS sequence"/>
</dbReference>
<reference evidence="3" key="1">
    <citation type="journal article" date="2014" name="Int. J. Syst. Evol. Microbiol.">
        <title>Complete genome sequence of Corynebacterium casei LMG S-19264T (=DSM 44701T), isolated from a smear-ripened cheese.</title>
        <authorList>
            <consortium name="US DOE Joint Genome Institute (JGI-PGF)"/>
            <person name="Walter F."/>
            <person name="Albersmeier A."/>
            <person name="Kalinowski J."/>
            <person name="Ruckert C."/>
        </authorList>
    </citation>
    <scope>NUCLEOTIDE SEQUENCE</scope>
    <source>
        <strain evidence="3">CGMCC 1.15762</strain>
    </source>
</reference>
<gene>
    <name evidence="3" type="ORF">GCM10011415_37090</name>
</gene>
<keyword evidence="1" id="KW-1133">Transmembrane helix</keyword>
<feature type="transmembrane region" description="Helical" evidence="1">
    <location>
        <begin position="7"/>
        <end position="26"/>
    </location>
</feature>